<sequence>MGKQKAVIRISMKDEKARSSAFKIAVRQPGVVAASIQQEKGQIEVVGEFDAVVLVTELRKKLGQADILTLAEVVEKKVEKAVETKKNETPQPQGVTITYPPFYPPPPYYWNRPVHDYEPAGCTMM</sequence>
<evidence type="ECO:0000259" key="2">
    <source>
        <dbReference type="PROSITE" id="PS50846"/>
    </source>
</evidence>
<dbReference type="GO" id="GO:0009626">
    <property type="term" value="P:plant-type hypersensitive response"/>
    <property type="evidence" value="ECO:0007669"/>
    <property type="project" value="UniProtKB-KW"/>
</dbReference>
<comment type="subcellular location">
    <subcellularLocation>
        <location evidence="1">Membrane</location>
        <topology evidence="1">Peripheral membrane protein</topology>
    </subcellularLocation>
</comment>
<dbReference type="InterPro" id="IPR044296">
    <property type="entry name" value="HIPP46"/>
</dbReference>
<name>A0AAV0D607_9ASTE</name>
<accession>A0AAV0D607</accession>
<dbReference type="Gene3D" id="3.30.70.100">
    <property type="match status" value="1"/>
</dbReference>
<reference evidence="3" key="1">
    <citation type="submission" date="2022-07" db="EMBL/GenBank/DDBJ databases">
        <authorList>
            <person name="Macas J."/>
            <person name="Novak P."/>
            <person name="Neumann P."/>
        </authorList>
    </citation>
    <scope>NUCLEOTIDE SEQUENCE</scope>
</reference>
<dbReference type="PROSITE" id="PS50846">
    <property type="entry name" value="HMA_2"/>
    <property type="match status" value="1"/>
</dbReference>
<comment type="caution">
    <text evidence="3">The sequence shown here is derived from an EMBL/GenBank/DDBJ whole genome shotgun (WGS) entry which is preliminary data.</text>
</comment>
<dbReference type="GO" id="GO:0016020">
    <property type="term" value="C:membrane"/>
    <property type="evidence" value="ECO:0007669"/>
    <property type="project" value="UniProtKB-SubCell"/>
</dbReference>
<dbReference type="EMBL" id="CAMAPF010000066">
    <property type="protein sequence ID" value="CAH9091087.1"/>
    <property type="molecule type" value="Genomic_DNA"/>
</dbReference>
<dbReference type="Proteomes" id="UP001152523">
    <property type="component" value="Unassembled WGS sequence"/>
</dbReference>
<dbReference type="InterPro" id="IPR006121">
    <property type="entry name" value="HMA_dom"/>
</dbReference>
<evidence type="ECO:0000313" key="4">
    <source>
        <dbReference type="Proteomes" id="UP001152523"/>
    </source>
</evidence>
<evidence type="ECO:0000313" key="3">
    <source>
        <dbReference type="EMBL" id="CAH9091087.1"/>
    </source>
</evidence>
<protein>
    <recommendedName>
        <fullName evidence="2">HMA domain-containing protein</fullName>
    </recommendedName>
</protein>
<keyword evidence="4" id="KW-1185">Reference proteome</keyword>
<organism evidence="3 4">
    <name type="scientific">Cuscuta epithymum</name>
    <dbReference type="NCBI Taxonomy" id="186058"/>
    <lineage>
        <taxon>Eukaryota</taxon>
        <taxon>Viridiplantae</taxon>
        <taxon>Streptophyta</taxon>
        <taxon>Embryophyta</taxon>
        <taxon>Tracheophyta</taxon>
        <taxon>Spermatophyta</taxon>
        <taxon>Magnoliopsida</taxon>
        <taxon>eudicotyledons</taxon>
        <taxon>Gunneridae</taxon>
        <taxon>Pentapetalae</taxon>
        <taxon>asterids</taxon>
        <taxon>lamiids</taxon>
        <taxon>Solanales</taxon>
        <taxon>Convolvulaceae</taxon>
        <taxon>Cuscuteae</taxon>
        <taxon>Cuscuta</taxon>
        <taxon>Cuscuta subgen. Cuscuta</taxon>
    </lineage>
</organism>
<proteinExistence type="predicted"/>
<gene>
    <name evidence="3" type="ORF">CEPIT_LOCUS11528</name>
</gene>
<evidence type="ECO:0000256" key="1">
    <source>
        <dbReference type="ARBA" id="ARBA00004170"/>
    </source>
</evidence>
<dbReference type="PANTHER" id="PTHR46371">
    <property type="entry name" value="OS04G0464100 PROTEIN"/>
    <property type="match status" value="1"/>
</dbReference>
<dbReference type="AlphaFoldDB" id="A0AAV0D607"/>
<feature type="domain" description="HMA" evidence="2">
    <location>
        <begin position="3"/>
        <end position="70"/>
    </location>
</feature>
<dbReference type="GO" id="GO:0046872">
    <property type="term" value="F:metal ion binding"/>
    <property type="evidence" value="ECO:0007669"/>
    <property type="project" value="InterPro"/>
</dbReference>